<dbReference type="RefSeq" id="WP_203625583.1">
    <property type="nucleotide sequence ID" value="NZ_BOLQ01000001.1"/>
</dbReference>
<name>A0ABW4CF90_9LACO</name>
<reference evidence="2" key="1">
    <citation type="journal article" date="2019" name="Int. J. Syst. Evol. Microbiol.">
        <title>The Global Catalogue of Microorganisms (GCM) 10K type strain sequencing project: providing services to taxonomists for standard genome sequencing and annotation.</title>
        <authorList>
            <consortium name="The Broad Institute Genomics Platform"/>
            <consortium name="The Broad Institute Genome Sequencing Center for Infectious Disease"/>
            <person name="Wu L."/>
            <person name="Ma J."/>
        </authorList>
    </citation>
    <scope>NUCLEOTIDE SEQUENCE [LARGE SCALE GENOMIC DNA]</scope>
    <source>
        <strain evidence="2">CCM 8980</strain>
    </source>
</reference>
<comment type="caution">
    <text evidence="1">The sequence shown here is derived from an EMBL/GenBank/DDBJ whole genome shotgun (WGS) entry which is preliminary data.</text>
</comment>
<gene>
    <name evidence="1" type="ORF">ACFQ4P_00240</name>
</gene>
<sequence length="101" mass="11473">MTVFDMETFMFNFIRSNCPSFKNHDLKTTFIELSTDTTTDSPANALKAIHIFLYLAMVLKPDKASDIVEFINNDTDFSLADGSPTDEVIQKLFTKVKELVQ</sequence>
<evidence type="ECO:0000313" key="2">
    <source>
        <dbReference type="Proteomes" id="UP001597196"/>
    </source>
</evidence>
<dbReference type="EMBL" id="JBHTOC010000001">
    <property type="protein sequence ID" value="MFD1428673.1"/>
    <property type="molecule type" value="Genomic_DNA"/>
</dbReference>
<accession>A0ABW4CF90</accession>
<organism evidence="1 2">
    <name type="scientific">Lacticaseibacillus mingshuiensis</name>
    <dbReference type="NCBI Taxonomy" id="2799574"/>
    <lineage>
        <taxon>Bacteria</taxon>
        <taxon>Bacillati</taxon>
        <taxon>Bacillota</taxon>
        <taxon>Bacilli</taxon>
        <taxon>Lactobacillales</taxon>
        <taxon>Lactobacillaceae</taxon>
        <taxon>Lacticaseibacillus</taxon>
    </lineage>
</organism>
<protein>
    <recommendedName>
        <fullName evidence="3">Phage protein</fullName>
    </recommendedName>
</protein>
<evidence type="ECO:0008006" key="3">
    <source>
        <dbReference type="Google" id="ProtNLM"/>
    </source>
</evidence>
<evidence type="ECO:0000313" key="1">
    <source>
        <dbReference type="EMBL" id="MFD1428673.1"/>
    </source>
</evidence>
<dbReference type="Proteomes" id="UP001597196">
    <property type="component" value="Unassembled WGS sequence"/>
</dbReference>
<proteinExistence type="predicted"/>
<keyword evidence="2" id="KW-1185">Reference proteome</keyword>